<accession>A0A0D2MIC1</accession>
<dbReference type="PANTHER" id="PTHR20836">
    <property type="entry name" value="DIHYDRODIPICOLINATE REDUCTASE"/>
    <property type="match status" value="1"/>
</dbReference>
<dbReference type="SUPFAM" id="SSF51735">
    <property type="entry name" value="NAD(P)-binding Rossmann-fold domains"/>
    <property type="match status" value="1"/>
</dbReference>
<organism evidence="4 5">
    <name type="scientific">Monoraphidium neglectum</name>
    <dbReference type="NCBI Taxonomy" id="145388"/>
    <lineage>
        <taxon>Eukaryota</taxon>
        <taxon>Viridiplantae</taxon>
        <taxon>Chlorophyta</taxon>
        <taxon>core chlorophytes</taxon>
        <taxon>Chlorophyceae</taxon>
        <taxon>CS clade</taxon>
        <taxon>Sphaeropleales</taxon>
        <taxon>Selenastraceae</taxon>
        <taxon>Monoraphidium</taxon>
    </lineage>
</organism>
<evidence type="ECO:0000256" key="2">
    <source>
        <dbReference type="ARBA" id="ARBA00023002"/>
    </source>
</evidence>
<evidence type="ECO:0000313" key="5">
    <source>
        <dbReference type="Proteomes" id="UP000054498"/>
    </source>
</evidence>
<sequence>MASAAKPALMVNSCTGKMGRAVAEAAERAGLQVLPYTLCGAAEAVPGSSIEVAGQQVALVGPSERDALIEKLKAQHPNLIMVDYTIPDVIMDMAALYQKHKLPFVMGTTGGDREKLLRDTEVRAQGAAGGAGSFAGGGRQGVQRQAVGDYQAAGVYAVIAPQMGKQVVAFQAVMELMGEKFPGAFAGYDLRAIVGSFKRLGVDYDVESIEMVRDPAAQVRDMGVPEEHLLGHAYHTYRLASADGSVGFEFQHNVCGRTIYAEGTVDAVLFLDQQIRAGSQKRLFNMIDVLQAGAMR</sequence>
<dbReference type="InterPro" id="IPR000846">
    <property type="entry name" value="DapB_N"/>
</dbReference>
<protein>
    <recommendedName>
        <fullName evidence="3">Dihydrodipicolinate reductase N-terminal domain-containing protein</fullName>
    </recommendedName>
</protein>
<dbReference type="EMBL" id="KK100978">
    <property type="protein sequence ID" value="KIZ02780.1"/>
    <property type="molecule type" value="Genomic_DNA"/>
</dbReference>
<dbReference type="STRING" id="145388.A0A0D2MIC1"/>
<dbReference type="KEGG" id="mng:MNEG_5183"/>
<dbReference type="Pfam" id="PF01113">
    <property type="entry name" value="DapB_N"/>
    <property type="match status" value="1"/>
</dbReference>
<dbReference type="InterPro" id="IPR023940">
    <property type="entry name" value="DHDPR_bac"/>
</dbReference>
<dbReference type="GO" id="GO:0009570">
    <property type="term" value="C:chloroplast stroma"/>
    <property type="evidence" value="ECO:0007669"/>
    <property type="project" value="TreeGrafter"/>
</dbReference>
<proteinExistence type="predicted"/>
<keyword evidence="2" id="KW-0560">Oxidoreductase</keyword>
<dbReference type="GeneID" id="25738060"/>
<dbReference type="RefSeq" id="XP_013901799.1">
    <property type="nucleotide sequence ID" value="XM_014046345.1"/>
</dbReference>
<evidence type="ECO:0000259" key="3">
    <source>
        <dbReference type="Pfam" id="PF01113"/>
    </source>
</evidence>
<dbReference type="Gene3D" id="3.40.50.720">
    <property type="entry name" value="NAD(P)-binding Rossmann-like Domain"/>
    <property type="match status" value="1"/>
</dbReference>
<dbReference type="Proteomes" id="UP000054498">
    <property type="component" value="Unassembled WGS sequence"/>
</dbReference>
<dbReference type="GO" id="GO:0019877">
    <property type="term" value="P:diaminopimelate biosynthetic process"/>
    <property type="evidence" value="ECO:0007669"/>
    <property type="project" value="TreeGrafter"/>
</dbReference>
<keyword evidence="5" id="KW-1185">Reference proteome</keyword>
<feature type="domain" description="Dihydrodipicolinate reductase N-terminal" evidence="3">
    <location>
        <begin position="9"/>
        <end position="116"/>
    </location>
</feature>
<evidence type="ECO:0000313" key="4">
    <source>
        <dbReference type="EMBL" id="KIZ02780.1"/>
    </source>
</evidence>
<dbReference type="PANTHER" id="PTHR20836:SF0">
    <property type="entry name" value="4-HYDROXY-TETRAHYDRODIPICOLINATE REDUCTASE 1, CHLOROPLASTIC-RELATED"/>
    <property type="match status" value="1"/>
</dbReference>
<keyword evidence="1" id="KW-0521">NADP</keyword>
<name>A0A0D2MIC1_9CHLO</name>
<dbReference type="GO" id="GO:0009089">
    <property type="term" value="P:lysine biosynthetic process via diaminopimelate"/>
    <property type="evidence" value="ECO:0007669"/>
    <property type="project" value="InterPro"/>
</dbReference>
<dbReference type="InterPro" id="IPR036291">
    <property type="entry name" value="NAD(P)-bd_dom_sf"/>
</dbReference>
<dbReference type="OrthoDB" id="10259487at2759"/>
<dbReference type="GO" id="GO:0008839">
    <property type="term" value="F:4-hydroxy-tetrahydrodipicolinate reductase"/>
    <property type="evidence" value="ECO:0007669"/>
    <property type="project" value="InterPro"/>
</dbReference>
<evidence type="ECO:0000256" key="1">
    <source>
        <dbReference type="ARBA" id="ARBA00022857"/>
    </source>
</evidence>
<gene>
    <name evidence="4" type="ORF">MNEG_5183</name>
</gene>
<dbReference type="AlphaFoldDB" id="A0A0D2MIC1"/>
<reference evidence="4 5" key="1">
    <citation type="journal article" date="2013" name="BMC Genomics">
        <title>Reconstruction of the lipid metabolism for the microalga Monoraphidium neglectum from its genome sequence reveals characteristics suitable for biofuel production.</title>
        <authorList>
            <person name="Bogen C."/>
            <person name="Al-Dilaimi A."/>
            <person name="Albersmeier A."/>
            <person name="Wichmann J."/>
            <person name="Grundmann M."/>
            <person name="Rupp O."/>
            <person name="Lauersen K.J."/>
            <person name="Blifernez-Klassen O."/>
            <person name="Kalinowski J."/>
            <person name="Goesmann A."/>
            <person name="Mussgnug J.H."/>
            <person name="Kruse O."/>
        </authorList>
    </citation>
    <scope>NUCLEOTIDE SEQUENCE [LARGE SCALE GENOMIC DNA]</scope>
    <source>
        <strain evidence="4 5">SAG 48.87</strain>
    </source>
</reference>